<evidence type="ECO:0000313" key="9">
    <source>
        <dbReference type="Proteomes" id="UP000093053"/>
    </source>
</evidence>
<keyword evidence="4 7" id="KW-0862">Zinc</keyword>
<evidence type="ECO:0000256" key="2">
    <source>
        <dbReference type="ARBA" id="ARBA00012925"/>
    </source>
</evidence>
<name>A0A1B2HKX4_9PSEU</name>
<dbReference type="SMART" id="SM00947">
    <property type="entry name" value="Pro_CA"/>
    <property type="match status" value="1"/>
</dbReference>
<dbReference type="EMBL" id="CP016793">
    <property type="protein sequence ID" value="ANZ38365.1"/>
    <property type="molecule type" value="Genomic_DNA"/>
</dbReference>
<dbReference type="PANTHER" id="PTHR43175">
    <property type="entry name" value="CARBONIC ANHYDRASE"/>
    <property type="match status" value="1"/>
</dbReference>
<protein>
    <recommendedName>
        <fullName evidence="2">carbonic anhydrase</fullName>
        <ecNumber evidence="2">4.2.1.1</ecNumber>
    </recommendedName>
</protein>
<dbReference type="EC" id="4.2.1.1" evidence="2"/>
<dbReference type="CDD" id="cd03379">
    <property type="entry name" value="beta_CA_cladeD"/>
    <property type="match status" value="1"/>
</dbReference>
<dbReference type="OrthoDB" id="8968066at2"/>
<evidence type="ECO:0000256" key="5">
    <source>
        <dbReference type="ARBA" id="ARBA00024993"/>
    </source>
</evidence>
<comment type="catalytic activity">
    <reaction evidence="6">
        <text>hydrogencarbonate + H(+) = CO2 + H2O</text>
        <dbReference type="Rhea" id="RHEA:10748"/>
        <dbReference type="ChEBI" id="CHEBI:15377"/>
        <dbReference type="ChEBI" id="CHEBI:15378"/>
        <dbReference type="ChEBI" id="CHEBI:16526"/>
        <dbReference type="ChEBI" id="CHEBI:17544"/>
        <dbReference type="EC" id="4.2.1.1"/>
    </reaction>
</comment>
<dbReference type="Gene3D" id="3.40.1050.10">
    <property type="entry name" value="Carbonic anhydrase"/>
    <property type="match status" value="1"/>
</dbReference>
<dbReference type="STRING" id="1586287.BBK82_22135"/>
<sequence>MSVTDELLANNRAYAAQFSGPLPLPPAEQVAVVACMDARIDVYRVLGLQEGEAHVIRNAGGVVTEDEIRSLAISQRLLGTREIILIHHTDCGMLTFTDDDFKRSIQQDVGVKPAWAAEAFGDLEEDVRQSVARIVGNPFLPVKDSVRGFVFDVATGELTEVQL</sequence>
<organism evidence="8 9">
    <name type="scientific">Lentzea guizhouensis</name>
    <dbReference type="NCBI Taxonomy" id="1586287"/>
    <lineage>
        <taxon>Bacteria</taxon>
        <taxon>Bacillati</taxon>
        <taxon>Actinomycetota</taxon>
        <taxon>Actinomycetes</taxon>
        <taxon>Pseudonocardiales</taxon>
        <taxon>Pseudonocardiaceae</taxon>
        <taxon>Lentzea</taxon>
    </lineage>
</organism>
<feature type="binding site" evidence="7">
    <location>
        <position position="91"/>
    </location>
    <ligand>
        <name>Zn(2+)</name>
        <dbReference type="ChEBI" id="CHEBI:29105"/>
    </ligand>
</feature>
<comment type="cofactor">
    <cofactor evidence="7">
        <name>Zn(2+)</name>
        <dbReference type="ChEBI" id="CHEBI:29105"/>
    </cofactor>
    <text evidence="7">Binds 1 zinc ion per subunit.</text>
</comment>
<dbReference type="Pfam" id="PF00484">
    <property type="entry name" value="Pro_CA"/>
    <property type="match status" value="1"/>
</dbReference>
<dbReference type="InterPro" id="IPR036874">
    <property type="entry name" value="Carbonic_anhydrase_sf"/>
</dbReference>
<dbReference type="InterPro" id="IPR001765">
    <property type="entry name" value="Carbonic_anhydrase"/>
</dbReference>
<dbReference type="GO" id="GO:0008270">
    <property type="term" value="F:zinc ion binding"/>
    <property type="evidence" value="ECO:0007669"/>
    <property type="project" value="InterPro"/>
</dbReference>
<evidence type="ECO:0000256" key="3">
    <source>
        <dbReference type="ARBA" id="ARBA00022723"/>
    </source>
</evidence>
<keyword evidence="9" id="KW-1185">Reference proteome</keyword>
<proteinExistence type="inferred from homology"/>
<evidence type="ECO:0000313" key="8">
    <source>
        <dbReference type="EMBL" id="ANZ38365.1"/>
    </source>
</evidence>
<dbReference type="AlphaFoldDB" id="A0A1B2HKX4"/>
<gene>
    <name evidence="8" type="ORF">BBK82_22135</name>
</gene>
<evidence type="ECO:0000256" key="7">
    <source>
        <dbReference type="PIRSR" id="PIRSR601765-1"/>
    </source>
</evidence>
<dbReference type="PANTHER" id="PTHR43175:SF3">
    <property type="entry name" value="CARBON DISULFIDE HYDROLASE"/>
    <property type="match status" value="1"/>
</dbReference>
<comment type="function">
    <text evidence="5">Catalyzes the reversible hydration of carbon dioxide to form bicarbonate.</text>
</comment>
<feature type="binding site" evidence="7">
    <location>
        <position position="37"/>
    </location>
    <ligand>
        <name>Zn(2+)</name>
        <dbReference type="ChEBI" id="CHEBI:29105"/>
    </ligand>
</feature>
<dbReference type="GO" id="GO:0004089">
    <property type="term" value="F:carbonate dehydratase activity"/>
    <property type="evidence" value="ECO:0007669"/>
    <property type="project" value="UniProtKB-EC"/>
</dbReference>
<evidence type="ECO:0000256" key="4">
    <source>
        <dbReference type="ARBA" id="ARBA00022833"/>
    </source>
</evidence>
<comment type="similarity">
    <text evidence="1">Belongs to the beta-class carbonic anhydrase family.</text>
</comment>
<evidence type="ECO:0000256" key="1">
    <source>
        <dbReference type="ARBA" id="ARBA00006217"/>
    </source>
</evidence>
<dbReference type="KEGG" id="led:BBK82_22135"/>
<dbReference type="SUPFAM" id="SSF53056">
    <property type="entry name" value="beta-carbonic anhydrase, cab"/>
    <property type="match status" value="1"/>
</dbReference>
<keyword evidence="3 7" id="KW-0479">Metal-binding</keyword>
<dbReference type="Proteomes" id="UP000093053">
    <property type="component" value="Chromosome"/>
</dbReference>
<feature type="binding site" evidence="7">
    <location>
        <position position="88"/>
    </location>
    <ligand>
        <name>Zn(2+)</name>
        <dbReference type="ChEBI" id="CHEBI:29105"/>
    </ligand>
</feature>
<accession>A0A1B2HKX4</accession>
<dbReference type="RefSeq" id="WP_065916713.1">
    <property type="nucleotide sequence ID" value="NZ_CP016793.1"/>
</dbReference>
<reference evidence="8 9" key="1">
    <citation type="submission" date="2016-07" db="EMBL/GenBank/DDBJ databases">
        <title>Complete genome sequence of the Lentzea guizhouensis DHS C013.</title>
        <authorList>
            <person name="Cao C."/>
        </authorList>
    </citation>
    <scope>NUCLEOTIDE SEQUENCE [LARGE SCALE GENOMIC DNA]</scope>
    <source>
        <strain evidence="8 9">DHS C013</strain>
    </source>
</reference>
<evidence type="ECO:0000256" key="6">
    <source>
        <dbReference type="ARBA" id="ARBA00048348"/>
    </source>
</evidence>
<feature type="binding site" evidence="7">
    <location>
        <position position="35"/>
    </location>
    <ligand>
        <name>Zn(2+)</name>
        <dbReference type="ChEBI" id="CHEBI:29105"/>
    </ligand>
</feature>